<dbReference type="Gene3D" id="1.10.287.1120">
    <property type="entry name" value="Bipartite methylase S protein"/>
    <property type="match status" value="1"/>
</dbReference>
<dbReference type="RefSeq" id="WP_093231391.1">
    <property type="nucleotide sequence ID" value="NZ_FORR01000022.1"/>
</dbReference>
<keyword evidence="2" id="KW-0680">Restriction system</keyword>
<dbReference type="Pfam" id="PF01420">
    <property type="entry name" value="Methylase_S"/>
    <property type="match status" value="2"/>
</dbReference>
<evidence type="ECO:0000256" key="3">
    <source>
        <dbReference type="ARBA" id="ARBA00023125"/>
    </source>
</evidence>
<accession>A0A1I3U5D6</accession>
<evidence type="ECO:0000259" key="4">
    <source>
        <dbReference type="Pfam" id="PF01420"/>
    </source>
</evidence>
<feature type="domain" description="Type I restriction modification DNA specificity" evidence="4">
    <location>
        <begin position="207"/>
        <end position="375"/>
    </location>
</feature>
<dbReference type="EMBL" id="FORR01000022">
    <property type="protein sequence ID" value="SFJ78122.1"/>
    <property type="molecule type" value="Genomic_DNA"/>
</dbReference>
<dbReference type="AlphaFoldDB" id="A0A1I3U5D6"/>
<reference evidence="5 6" key="1">
    <citation type="submission" date="2016-10" db="EMBL/GenBank/DDBJ databases">
        <authorList>
            <person name="de Groot N.N."/>
        </authorList>
    </citation>
    <scope>NUCLEOTIDE SEQUENCE [LARGE SCALE GENOMIC DNA]</scope>
    <source>
        <strain evidence="5 6">DSM 44778</strain>
    </source>
</reference>
<dbReference type="GO" id="GO:0003677">
    <property type="term" value="F:DNA binding"/>
    <property type="evidence" value="ECO:0007669"/>
    <property type="project" value="UniProtKB-KW"/>
</dbReference>
<keyword evidence="3" id="KW-0238">DNA-binding</keyword>
<evidence type="ECO:0000256" key="2">
    <source>
        <dbReference type="ARBA" id="ARBA00022747"/>
    </source>
</evidence>
<dbReference type="Gene3D" id="3.90.220.20">
    <property type="entry name" value="DNA methylase specificity domains"/>
    <property type="match status" value="2"/>
</dbReference>
<proteinExistence type="inferred from homology"/>
<organism evidence="5 6">
    <name type="scientific">Thermoflavimicrobium dichotomicum</name>
    <dbReference type="NCBI Taxonomy" id="46223"/>
    <lineage>
        <taxon>Bacteria</taxon>
        <taxon>Bacillati</taxon>
        <taxon>Bacillota</taxon>
        <taxon>Bacilli</taxon>
        <taxon>Bacillales</taxon>
        <taxon>Thermoactinomycetaceae</taxon>
        <taxon>Thermoflavimicrobium</taxon>
    </lineage>
</organism>
<dbReference type="InterPro" id="IPR052021">
    <property type="entry name" value="Type-I_RS_S_subunit"/>
</dbReference>
<feature type="domain" description="Type I restriction modification DNA specificity" evidence="4">
    <location>
        <begin position="2"/>
        <end position="178"/>
    </location>
</feature>
<dbReference type="Proteomes" id="UP000199545">
    <property type="component" value="Unassembled WGS sequence"/>
</dbReference>
<dbReference type="InterPro" id="IPR000055">
    <property type="entry name" value="Restrct_endonuc_typeI_TRD"/>
</dbReference>
<dbReference type="SUPFAM" id="SSF116734">
    <property type="entry name" value="DNA methylase specificity domain"/>
    <property type="match status" value="2"/>
</dbReference>
<evidence type="ECO:0000256" key="1">
    <source>
        <dbReference type="ARBA" id="ARBA00010923"/>
    </source>
</evidence>
<dbReference type="CDD" id="cd17282">
    <property type="entry name" value="RMtype1_S_Eco16444ORF1681_TRD1-CR1_like"/>
    <property type="match status" value="1"/>
</dbReference>
<keyword evidence="6" id="KW-1185">Reference proteome</keyword>
<comment type="similarity">
    <text evidence="1">Belongs to the type-I restriction system S methylase family.</text>
</comment>
<evidence type="ECO:0000313" key="6">
    <source>
        <dbReference type="Proteomes" id="UP000199545"/>
    </source>
</evidence>
<sequence>MKWTEKSLDELGYVSRGISRHRPRNAPHLYGGPYPFIQTSVVKHANLYIREYEQTYSEEGLAQSKLWPAGTLCITIAANIADTAILAFDACFPDSVIGFIPDPDKADVRFIKYLFDALLQKRFQSFSQGAAQDNLSMEKLLSIKFPVPNITTQKRIADILSTYDDLIENNLRRIELLEQSARLLYKEWFVHLRFPGHERVKIVDGVPEGWIKGKVADFFNTTSGGTPSRKNPEFFSGTINWVKTQELNDDYIFDTEEKISEEAIQKSSAKIYPENTLLVSIYAGTNIGRTGILAYPSASNQACVALLPTHKDANPFYAQLYFREIRNTLINIAQGSAQTNISQQTIRNLPMIMPSTDIMNAFISIVSPLYAQMKTLQLQVIKLKQARDLLLPRLMKGEITV</sequence>
<evidence type="ECO:0000313" key="5">
    <source>
        <dbReference type="EMBL" id="SFJ78122.1"/>
    </source>
</evidence>
<dbReference type="CDD" id="cd17501">
    <property type="entry name" value="RMtype1_S_Vch69ORF1407P_TRD2-CR2_like"/>
    <property type="match status" value="1"/>
</dbReference>
<dbReference type="InterPro" id="IPR044946">
    <property type="entry name" value="Restrct_endonuc_typeI_TRD_sf"/>
</dbReference>
<name>A0A1I3U5D6_9BACL</name>
<dbReference type="PANTHER" id="PTHR30408:SF13">
    <property type="entry name" value="TYPE I RESTRICTION ENZYME HINDI SPECIFICITY SUBUNIT"/>
    <property type="match status" value="1"/>
</dbReference>
<protein>
    <submittedName>
        <fullName evidence="5">Type I restriction enzyme, S subunit</fullName>
    </submittedName>
</protein>
<dbReference type="STRING" id="46223.SAMN05421852_1225"/>
<dbReference type="PANTHER" id="PTHR30408">
    <property type="entry name" value="TYPE-1 RESTRICTION ENZYME ECOKI SPECIFICITY PROTEIN"/>
    <property type="match status" value="1"/>
</dbReference>
<dbReference type="OrthoDB" id="9795776at2"/>
<gene>
    <name evidence="5" type="ORF">SAMN05421852_1225</name>
</gene>
<dbReference type="GO" id="GO:0009307">
    <property type="term" value="P:DNA restriction-modification system"/>
    <property type="evidence" value="ECO:0007669"/>
    <property type="project" value="UniProtKB-KW"/>
</dbReference>